<keyword evidence="6 10" id="KW-0067">ATP-binding</keyword>
<reference evidence="11" key="1">
    <citation type="journal article" date="2019" name="Int. J. Syst. Evol. Microbiol.">
        <title>The Global Catalogue of Microorganisms (GCM) 10K type strain sequencing project: providing services to taxonomists for standard genome sequencing and annotation.</title>
        <authorList>
            <consortium name="The Broad Institute Genomics Platform"/>
            <consortium name="The Broad Institute Genome Sequencing Center for Infectious Disease"/>
            <person name="Wu L."/>
            <person name="Ma J."/>
        </authorList>
    </citation>
    <scope>NUCLEOTIDE SEQUENCE [LARGE SCALE GENOMIC DNA]</scope>
    <source>
        <strain evidence="11">JCM 17666</strain>
    </source>
</reference>
<evidence type="ECO:0000256" key="4">
    <source>
        <dbReference type="ARBA" id="ARBA00022475"/>
    </source>
</evidence>
<dbReference type="InterPro" id="IPR003593">
    <property type="entry name" value="AAA+_ATPase"/>
</dbReference>
<dbReference type="PROSITE" id="PS50893">
    <property type="entry name" value="ABC_TRANSPORTER_2"/>
    <property type="match status" value="1"/>
</dbReference>
<comment type="subcellular location">
    <subcellularLocation>
        <location evidence="1">Cell inner membrane</location>
        <topology evidence="1">Peripheral membrane protein</topology>
    </subcellularLocation>
</comment>
<keyword evidence="11" id="KW-1185">Reference proteome</keyword>
<evidence type="ECO:0000256" key="7">
    <source>
        <dbReference type="ARBA" id="ARBA00023136"/>
    </source>
</evidence>
<organism evidence="10 11">
    <name type="scientific">Pigmentiphaga soli</name>
    <dbReference type="NCBI Taxonomy" id="1007095"/>
    <lineage>
        <taxon>Bacteria</taxon>
        <taxon>Pseudomonadati</taxon>
        <taxon>Pseudomonadota</taxon>
        <taxon>Betaproteobacteria</taxon>
        <taxon>Burkholderiales</taxon>
        <taxon>Alcaligenaceae</taxon>
        <taxon>Pigmentiphaga</taxon>
    </lineage>
</organism>
<feature type="region of interest" description="Disordered" evidence="8">
    <location>
        <begin position="1"/>
        <end position="28"/>
    </location>
</feature>
<dbReference type="InterPro" id="IPR013563">
    <property type="entry name" value="Oligopep_ABC_C"/>
</dbReference>
<proteinExistence type="inferred from homology"/>
<evidence type="ECO:0000256" key="3">
    <source>
        <dbReference type="ARBA" id="ARBA00022448"/>
    </source>
</evidence>
<evidence type="ECO:0000256" key="1">
    <source>
        <dbReference type="ARBA" id="ARBA00004417"/>
    </source>
</evidence>
<evidence type="ECO:0000313" key="10">
    <source>
        <dbReference type="EMBL" id="GAA4339797.1"/>
    </source>
</evidence>
<dbReference type="InterPro" id="IPR027417">
    <property type="entry name" value="P-loop_NTPase"/>
</dbReference>
<comment type="similarity">
    <text evidence="2">Belongs to the ABC transporter superfamily.</text>
</comment>
<evidence type="ECO:0000313" key="11">
    <source>
        <dbReference type="Proteomes" id="UP001501671"/>
    </source>
</evidence>
<dbReference type="Proteomes" id="UP001501671">
    <property type="component" value="Unassembled WGS sequence"/>
</dbReference>
<feature type="domain" description="ABC transporter" evidence="9">
    <location>
        <begin position="33"/>
        <end position="283"/>
    </location>
</feature>
<keyword evidence="4" id="KW-1003">Cell membrane</keyword>
<dbReference type="InterPro" id="IPR003439">
    <property type="entry name" value="ABC_transporter-like_ATP-bd"/>
</dbReference>
<dbReference type="SMART" id="SM00382">
    <property type="entry name" value="AAA"/>
    <property type="match status" value="1"/>
</dbReference>
<comment type="caution">
    <text evidence="10">The sequence shown here is derived from an EMBL/GenBank/DDBJ whole genome shotgun (WGS) entry which is preliminary data.</text>
</comment>
<gene>
    <name evidence="10" type="ORF">GCM10023144_38430</name>
</gene>
<dbReference type="Pfam" id="PF08352">
    <property type="entry name" value="oligo_HPY"/>
    <property type="match status" value="1"/>
</dbReference>
<dbReference type="Pfam" id="PF00005">
    <property type="entry name" value="ABC_tran"/>
    <property type="match status" value="1"/>
</dbReference>
<dbReference type="EMBL" id="BAABFO010000023">
    <property type="protein sequence ID" value="GAA4339797.1"/>
    <property type="molecule type" value="Genomic_DNA"/>
</dbReference>
<accession>A0ABP8HIG6</accession>
<name>A0ABP8HIG6_9BURK</name>
<dbReference type="GO" id="GO:0005524">
    <property type="term" value="F:ATP binding"/>
    <property type="evidence" value="ECO:0007669"/>
    <property type="project" value="UniProtKB-KW"/>
</dbReference>
<dbReference type="Gene3D" id="3.40.50.300">
    <property type="entry name" value="P-loop containing nucleotide triphosphate hydrolases"/>
    <property type="match status" value="1"/>
</dbReference>
<keyword evidence="3" id="KW-0813">Transport</keyword>
<dbReference type="NCBIfam" id="TIGR01727">
    <property type="entry name" value="oligo_HPY"/>
    <property type="match status" value="1"/>
</dbReference>
<evidence type="ECO:0000256" key="5">
    <source>
        <dbReference type="ARBA" id="ARBA00022741"/>
    </source>
</evidence>
<dbReference type="CDD" id="cd03257">
    <property type="entry name" value="ABC_NikE_OppD_transporters"/>
    <property type="match status" value="1"/>
</dbReference>
<evidence type="ECO:0000259" key="9">
    <source>
        <dbReference type="PROSITE" id="PS50893"/>
    </source>
</evidence>
<protein>
    <submittedName>
        <fullName evidence="10">ABC transporter ATP-binding protein</fullName>
    </submittedName>
</protein>
<dbReference type="SUPFAM" id="SSF52540">
    <property type="entry name" value="P-loop containing nucleoside triphosphate hydrolases"/>
    <property type="match status" value="1"/>
</dbReference>
<dbReference type="PANTHER" id="PTHR43297">
    <property type="entry name" value="OLIGOPEPTIDE TRANSPORT ATP-BINDING PROTEIN APPD"/>
    <property type="match status" value="1"/>
</dbReference>
<dbReference type="InterPro" id="IPR050388">
    <property type="entry name" value="ABC_Ni/Peptide_Import"/>
</dbReference>
<sequence length="351" mass="37759">MNAPARPPEGRVPSLGEDVAQRQEGTPRHKPLIRARGLHVSFVSREATIAAVNGIDLDLDQGEVLCILGESGSGKSVTLRALMRLNPKSKTVMRGELAVAGHDMMALPESKLPALRGKVVSMIFQEPMTALDPVFTIGQQIVETIVRHEGVSKAEARRRALDLLDLVQIPSARMRLDAYPHELSGGLRQRAMIAMAISCRPRLLLADEPTTALDATVQIQVLLLLRRLQKELGMGVVFVTHDLGVAGEIADRVAVMYAGRIVEQGSVSSLLADPLHPYARGLLGATVQPGNRGARLTTIPGAPPDLRLPMTGCAFAPRCPQAGEDCRAGVPAFRYPAPGRKVRCVRVTETA</sequence>
<evidence type="ECO:0000256" key="8">
    <source>
        <dbReference type="SAM" id="MobiDB-lite"/>
    </source>
</evidence>
<evidence type="ECO:0000256" key="6">
    <source>
        <dbReference type="ARBA" id="ARBA00022840"/>
    </source>
</evidence>
<keyword evidence="7" id="KW-0472">Membrane</keyword>
<evidence type="ECO:0000256" key="2">
    <source>
        <dbReference type="ARBA" id="ARBA00005417"/>
    </source>
</evidence>
<keyword evidence="5" id="KW-0547">Nucleotide-binding</keyword>
<dbReference type="PANTHER" id="PTHR43297:SF2">
    <property type="entry name" value="DIPEPTIDE TRANSPORT ATP-BINDING PROTEIN DPPD"/>
    <property type="match status" value="1"/>
</dbReference>